<evidence type="ECO:0000313" key="1">
    <source>
        <dbReference type="EMBL" id="KAG6495773.1"/>
    </source>
</evidence>
<dbReference type="Pfam" id="PF15365">
    <property type="entry name" value="PNRC"/>
    <property type="match status" value="1"/>
</dbReference>
<dbReference type="InterPro" id="IPR028322">
    <property type="entry name" value="PNRC-like_rgn"/>
</dbReference>
<reference evidence="1 2" key="1">
    <citation type="submission" date="2020-08" db="EMBL/GenBank/DDBJ databases">
        <title>Plant Genome Project.</title>
        <authorList>
            <person name="Zhang R.-G."/>
        </authorList>
    </citation>
    <scope>NUCLEOTIDE SEQUENCE [LARGE SCALE GENOMIC DNA]</scope>
    <source>
        <tissue evidence="1">Rhizome</tissue>
    </source>
</reference>
<name>A0A8J5KQL2_ZINOF</name>
<sequence>MSQIASIETLTGSNFKKWNEHIRLVLGVMDLDYALRVDKPTPLSNTSTQEEKSAYEKWERSNRLSLMIMKGSISSDIRGDVPDSENAKDFLNSVEEQFQSSSKALATTLIIKMVTSKYNRLGGCEFLLLDMDTIVSAARECHRYIGSSKSRITSQFGSFSPSSSFRGMNYRAFNSDVAFMQSLPNKYFTIDGYSEAKSPSYSPETSKKIKRSTSIPINRKPAPKEVAFTTDLFHSELCARPADTKYAPKGSPCATDLSRSELWAGPAYTNSPPPSSLPIPKFSLRERRGVSLELPL</sequence>
<comment type="caution">
    <text evidence="1">The sequence shown here is derived from an EMBL/GenBank/DDBJ whole genome shotgun (WGS) entry which is preliminary data.</text>
</comment>
<evidence type="ECO:0000313" key="2">
    <source>
        <dbReference type="Proteomes" id="UP000734854"/>
    </source>
</evidence>
<proteinExistence type="predicted"/>
<dbReference type="PANTHER" id="PTHR35306">
    <property type="entry name" value="BNAA03G57290D PROTEIN"/>
    <property type="match status" value="1"/>
</dbReference>
<organism evidence="1 2">
    <name type="scientific">Zingiber officinale</name>
    <name type="common">Ginger</name>
    <name type="synonym">Amomum zingiber</name>
    <dbReference type="NCBI Taxonomy" id="94328"/>
    <lineage>
        <taxon>Eukaryota</taxon>
        <taxon>Viridiplantae</taxon>
        <taxon>Streptophyta</taxon>
        <taxon>Embryophyta</taxon>
        <taxon>Tracheophyta</taxon>
        <taxon>Spermatophyta</taxon>
        <taxon>Magnoliopsida</taxon>
        <taxon>Liliopsida</taxon>
        <taxon>Zingiberales</taxon>
        <taxon>Zingiberaceae</taxon>
        <taxon>Zingiber</taxon>
    </lineage>
</organism>
<dbReference type="AlphaFoldDB" id="A0A8J5KQL2"/>
<dbReference type="Proteomes" id="UP000734854">
    <property type="component" value="Unassembled WGS sequence"/>
</dbReference>
<accession>A0A8J5KQL2</accession>
<dbReference type="GO" id="GO:0016071">
    <property type="term" value="P:mRNA metabolic process"/>
    <property type="evidence" value="ECO:0007669"/>
    <property type="project" value="UniProtKB-ARBA"/>
</dbReference>
<dbReference type="EMBL" id="JACMSC010000012">
    <property type="protein sequence ID" value="KAG6495773.1"/>
    <property type="molecule type" value="Genomic_DNA"/>
</dbReference>
<protein>
    <submittedName>
        <fullName evidence="1">Uncharacterized protein</fullName>
    </submittedName>
</protein>
<gene>
    <name evidence="1" type="ORF">ZIOFF_043600</name>
</gene>
<keyword evidence="2" id="KW-1185">Reference proteome</keyword>
<dbReference type="PANTHER" id="PTHR35306:SF1">
    <property type="entry name" value="VQ DOMAIN-CONTAINING PROTEIN"/>
    <property type="match status" value="1"/>
</dbReference>